<evidence type="ECO:0000313" key="2">
    <source>
        <dbReference type="EMBL" id="PVI00219.1"/>
    </source>
</evidence>
<feature type="region of interest" description="Disordered" evidence="1">
    <location>
        <begin position="50"/>
        <end position="70"/>
    </location>
</feature>
<reference evidence="2 3" key="1">
    <citation type="journal article" date="2018" name="Sci. Rep.">
        <title>Comparative genomics provides insights into the lifestyle and reveals functional heterogeneity of dark septate endophytic fungi.</title>
        <authorList>
            <person name="Knapp D.G."/>
            <person name="Nemeth J.B."/>
            <person name="Barry K."/>
            <person name="Hainaut M."/>
            <person name="Henrissat B."/>
            <person name="Johnson J."/>
            <person name="Kuo A."/>
            <person name="Lim J.H.P."/>
            <person name="Lipzen A."/>
            <person name="Nolan M."/>
            <person name="Ohm R.A."/>
            <person name="Tamas L."/>
            <person name="Grigoriev I.V."/>
            <person name="Spatafora J.W."/>
            <person name="Nagy L.G."/>
            <person name="Kovacs G.M."/>
        </authorList>
    </citation>
    <scope>NUCLEOTIDE SEQUENCE [LARGE SCALE GENOMIC DNA]</scope>
    <source>
        <strain evidence="2 3">DSE2036</strain>
    </source>
</reference>
<evidence type="ECO:0000256" key="1">
    <source>
        <dbReference type="SAM" id="MobiDB-lite"/>
    </source>
</evidence>
<dbReference type="PROSITE" id="PS51257">
    <property type="entry name" value="PROKAR_LIPOPROTEIN"/>
    <property type="match status" value="1"/>
</dbReference>
<proteinExistence type="predicted"/>
<sequence>MYVQYSRHPNTEFDHANTFPISFHHTYSVIISCLSFSHYLNPSPFPLIPQSKTRDPNATGDSQYTNAHEPPEPVYAAIGISIYMFTAAELSVDENNSVDYGHGDNTSMVWKMQMKWLVLYRVPNRVRWWQVLLLGTAPD</sequence>
<gene>
    <name evidence="2" type="ORF">DM02DRAFT_401219</name>
</gene>
<dbReference type="AlphaFoldDB" id="A0A2V1DQB7"/>
<protein>
    <submittedName>
        <fullName evidence="2">Uncharacterized protein</fullName>
    </submittedName>
</protein>
<keyword evidence="3" id="KW-1185">Reference proteome</keyword>
<accession>A0A2V1DQB7</accession>
<dbReference type="Proteomes" id="UP000244855">
    <property type="component" value="Unassembled WGS sequence"/>
</dbReference>
<dbReference type="EMBL" id="KZ805377">
    <property type="protein sequence ID" value="PVI00219.1"/>
    <property type="molecule type" value="Genomic_DNA"/>
</dbReference>
<name>A0A2V1DQB7_9PLEO</name>
<organism evidence="2 3">
    <name type="scientific">Periconia macrospinosa</name>
    <dbReference type="NCBI Taxonomy" id="97972"/>
    <lineage>
        <taxon>Eukaryota</taxon>
        <taxon>Fungi</taxon>
        <taxon>Dikarya</taxon>
        <taxon>Ascomycota</taxon>
        <taxon>Pezizomycotina</taxon>
        <taxon>Dothideomycetes</taxon>
        <taxon>Pleosporomycetidae</taxon>
        <taxon>Pleosporales</taxon>
        <taxon>Massarineae</taxon>
        <taxon>Periconiaceae</taxon>
        <taxon>Periconia</taxon>
    </lineage>
</organism>
<evidence type="ECO:0000313" key="3">
    <source>
        <dbReference type="Proteomes" id="UP000244855"/>
    </source>
</evidence>